<dbReference type="EMBL" id="JARGDH010000001">
    <property type="protein sequence ID" value="KAL0278457.1"/>
    <property type="molecule type" value="Genomic_DNA"/>
</dbReference>
<dbReference type="PANTHER" id="PTHR21838:SF2">
    <property type="entry name" value="COILED-COIL DOMAIN-CONTAINING PROTEIN 137"/>
    <property type="match status" value="1"/>
</dbReference>
<sequence length="270" mass="31757">MGRKIPGKKHRHVVDPEKQRAKRLESLKNKVNNPPANPNDQEVPRSVLEIMEWKNPKLSKINQLGRKIRKKKKKNNGVLSVEQFLDKEEIHPKMKPEKVIPNLVQKPQESPENFLRRVSNMTQKIIKEQQFEDKFKVSIKKDPKTGVVLKVEKDKNSRKMKKSQKKTLSQKRKEKKLNKAVENSCRDFSELKDNVEFGEVVHRPPVNLKLGKKDTVSTSKKSDKYKNLLLKEIISNDQCNKKLELEKKEKERQFIVNAYRERKKLKKISL</sequence>
<dbReference type="InterPro" id="IPR026680">
    <property type="entry name" value="CCDC137"/>
</dbReference>
<organism evidence="2">
    <name type="scientific">Menopon gallinae</name>
    <name type="common">poultry shaft louse</name>
    <dbReference type="NCBI Taxonomy" id="328185"/>
    <lineage>
        <taxon>Eukaryota</taxon>
        <taxon>Metazoa</taxon>
        <taxon>Ecdysozoa</taxon>
        <taxon>Arthropoda</taxon>
        <taxon>Hexapoda</taxon>
        <taxon>Insecta</taxon>
        <taxon>Pterygota</taxon>
        <taxon>Neoptera</taxon>
        <taxon>Paraneoptera</taxon>
        <taxon>Psocodea</taxon>
        <taxon>Troctomorpha</taxon>
        <taxon>Phthiraptera</taxon>
        <taxon>Amblycera</taxon>
        <taxon>Menoponidae</taxon>
        <taxon>Menopon</taxon>
    </lineage>
</organism>
<reference evidence="2" key="1">
    <citation type="journal article" date="2024" name="Gigascience">
        <title>Chromosome-level genome of the poultry shaft louse Menopon gallinae provides insight into the host-switching and adaptive evolution of parasitic lice.</title>
        <authorList>
            <person name="Xu Y."/>
            <person name="Ma L."/>
            <person name="Liu S."/>
            <person name="Liang Y."/>
            <person name="Liu Q."/>
            <person name="He Z."/>
            <person name="Tian L."/>
            <person name="Duan Y."/>
            <person name="Cai W."/>
            <person name="Li H."/>
            <person name="Song F."/>
        </authorList>
    </citation>
    <scope>NUCLEOTIDE SEQUENCE</scope>
    <source>
        <strain evidence="2">Cailab_2023a</strain>
    </source>
</reference>
<evidence type="ECO:0000256" key="1">
    <source>
        <dbReference type="SAM" id="MobiDB-lite"/>
    </source>
</evidence>
<evidence type="ECO:0008006" key="3">
    <source>
        <dbReference type="Google" id="ProtNLM"/>
    </source>
</evidence>
<accession>A0AAW2I7V3</accession>
<dbReference type="PANTHER" id="PTHR21838">
    <property type="entry name" value="COILED-COIL DOMAIN-CONTAINING PROTEIN 137"/>
    <property type="match status" value="1"/>
</dbReference>
<name>A0AAW2I7V3_9NEOP</name>
<comment type="caution">
    <text evidence="2">The sequence shown here is derived from an EMBL/GenBank/DDBJ whole genome shotgun (WGS) entry which is preliminary data.</text>
</comment>
<gene>
    <name evidence="2" type="ORF">PYX00_000272</name>
</gene>
<feature type="compositionally biased region" description="Basic residues" evidence="1">
    <location>
        <begin position="1"/>
        <end position="12"/>
    </location>
</feature>
<feature type="compositionally biased region" description="Basic and acidic residues" evidence="1">
    <location>
        <begin position="13"/>
        <end position="28"/>
    </location>
</feature>
<evidence type="ECO:0000313" key="2">
    <source>
        <dbReference type="EMBL" id="KAL0278457.1"/>
    </source>
</evidence>
<feature type="compositionally biased region" description="Basic residues" evidence="1">
    <location>
        <begin position="158"/>
        <end position="178"/>
    </location>
</feature>
<dbReference type="GO" id="GO:0005634">
    <property type="term" value="C:nucleus"/>
    <property type="evidence" value="ECO:0007669"/>
    <property type="project" value="TreeGrafter"/>
</dbReference>
<proteinExistence type="predicted"/>
<protein>
    <recommendedName>
        <fullName evidence="3">Coiled-coil domain-containing protein 137</fullName>
    </recommendedName>
</protein>
<feature type="region of interest" description="Disordered" evidence="1">
    <location>
        <begin position="153"/>
        <end position="179"/>
    </location>
</feature>
<feature type="region of interest" description="Disordered" evidence="1">
    <location>
        <begin position="1"/>
        <end position="44"/>
    </location>
</feature>
<dbReference type="AlphaFoldDB" id="A0AAW2I7V3"/>